<organism evidence="1">
    <name type="scientific">Trypanosoma congolense (strain IL3000)</name>
    <dbReference type="NCBI Taxonomy" id="1068625"/>
    <lineage>
        <taxon>Eukaryota</taxon>
        <taxon>Discoba</taxon>
        <taxon>Euglenozoa</taxon>
        <taxon>Kinetoplastea</taxon>
        <taxon>Metakinetoplastina</taxon>
        <taxon>Trypanosomatida</taxon>
        <taxon>Trypanosomatidae</taxon>
        <taxon>Trypanosoma</taxon>
        <taxon>Nannomonas</taxon>
    </lineage>
</organism>
<dbReference type="AlphaFoldDB" id="G0UP00"/>
<evidence type="ECO:0000313" key="1">
    <source>
        <dbReference type="EMBL" id="CCC91111.1"/>
    </source>
</evidence>
<sequence>MIHAPYSRSPCTPTRGSISHVRGNLCCCVVTRPGVDLILCDLPECGSILPRGFRGEGGRHSSGFLWLPQCLQVDRNFRLYRLSVANCRPSAAHRCKLSELDPLTSFFLSLFGVLPSE</sequence>
<gene>
    <name evidence="1" type="ORF">TCIL3000_6_3650</name>
</gene>
<accession>G0UP00</accession>
<name>G0UP00_TRYCI</name>
<dbReference type="EMBL" id="HE575319">
    <property type="protein sequence ID" value="CCC91111.1"/>
    <property type="molecule type" value="Genomic_DNA"/>
</dbReference>
<protein>
    <submittedName>
        <fullName evidence="1">Uncharacterized protein</fullName>
    </submittedName>
</protein>
<reference evidence="1" key="1">
    <citation type="journal article" date="2012" name="Proc. Natl. Acad. Sci. U.S.A.">
        <title>Antigenic diversity is generated by distinct evolutionary mechanisms in African trypanosome species.</title>
        <authorList>
            <person name="Jackson A.P."/>
            <person name="Berry A."/>
            <person name="Aslett M."/>
            <person name="Allison H.C."/>
            <person name="Burton P."/>
            <person name="Vavrova-Anderson J."/>
            <person name="Brown R."/>
            <person name="Browne H."/>
            <person name="Corton N."/>
            <person name="Hauser H."/>
            <person name="Gamble J."/>
            <person name="Gilderthorp R."/>
            <person name="Marcello L."/>
            <person name="McQuillan J."/>
            <person name="Otto T.D."/>
            <person name="Quail M.A."/>
            <person name="Sanders M.J."/>
            <person name="van Tonder A."/>
            <person name="Ginger M.L."/>
            <person name="Field M.C."/>
            <person name="Barry J.D."/>
            <person name="Hertz-Fowler C."/>
            <person name="Berriman M."/>
        </authorList>
    </citation>
    <scope>NUCLEOTIDE SEQUENCE</scope>
    <source>
        <strain evidence="1">IL3000</strain>
    </source>
</reference>
<proteinExistence type="predicted"/>